<dbReference type="RefSeq" id="XP_006816317.1">
    <property type="nucleotide sequence ID" value="XM_006816254.1"/>
</dbReference>
<comment type="subcellular location">
    <subcellularLocation>
        <location evidence="1">Peroxisome</location>
    </subcellularLocation>
</comment>
<dbReference type="Gene3D" id="1.10.12.10">
    <property type="entry name" value="Lyase 2-enoyl-coa Hydratase, Chain A, domain 2"/>
    <property type="match status" value="1"/>
</dbReference>
<gene>
    <name evidence="5" type="primary">LOC102800541</name>
</gene>
<evidence type="ECO:0000256" key="2">
    <source>
        <dbReference type="ARBA" id="ARBA00023140"/>
    </source>
</evidence>
<dbReference type="Proteomes" id="UP000694865">
    <property type="component" value="Unplaced"/>
</dbReference>
<dbReference type="GeneID" id="102800541"/>
<name>A0ABM0M8H6_SACKO</name>
<keyword evidence="4" id="KW-1185">Reference proteome</keyword>
<dbReference type="PANTHER" id="PTHR43684">
    <property type="match status" value="1"/>
</dbReference>
<reference evidence="5" key="1">
    <citation type="submission" date="2025-08" db="UniProtKB">
        <authorList>
            <consortium name="RefSeq"/>
        </authorList>
    </citation>
    <scope>IDENTIFICATION</scope>
    <source>
        <tissue evidence="5">Testes</tissue>
    </source>
</reference>
<protein>
    <submittedName>
        <fullName evidence="5">Enoyl-CoA delta isomerase 2, mitochondrial-like</fullName>
    </submittedName>
</protein>
<dbReference type="Gene3D" id="3.90.226.10">
    <property type="entry name" value="2-enoyl-CoA Hydratase, Chain A, domain 1"/>
    <property type="match status" value="1"/>
</dbReference>
<sequence>MLLFGRKLTAAEACERGLVAEVFPDSEFQTEIQKRIKLYAGLPKNSLSLSKQLIRGVDKDTLLKVNDQECELLIERWTSDECAQAVMNFFTKKSKL</sequence>
<evidence type="ECO:0000313" key="5">
    <source>
        <dbReference type="RefSeq" id="XP_006816317.1"/>
    </source>
</evidence>
<evidence type="ECO:0000256" key="3">
    <source>
        <dbReference type="ARBA" id="ARBA00023235"/>
    </source>
</evidence>
<dbReference type="InterPro" id="IPR029045">
    <property type="entry name" value="ClpP/crotonase-like_dom_sf"/>
</dbReference>
<dbReference type="InterPro" id="IPR014748">
    <property type="entry name" value="Enoyl-CoA_hydra_C"/>
</dbReference>
<dbReference type="SUPFAM" id="SSF52096">
    <property type="entry name" value="ClpP/crotonase"/>
    <property type="match status" value="1"/>
</dbReference>
<dbReference type="InterPro" id="IPR051053">
    <property type="entry name" value="ECH/Chromodomain_protein"/>
</dbReference>
<evidence type="ECO:0000313" key="4">
    <source>
        <dbReference type="Proteomes" id="UP000694865"/>
    </source>
</evidence>
<evidence type="ECO:0000256" key="1">
    <source>
        <dbReference type="ARBA" id="ARBA00004275"/>
    </source>
</evidence>
<dbReference type="PANTHER" id="PTHR43684:SF1">
    <property type="entry name" value="ENOYL-COA DELTA ISOMERASE 2"/>
    <property type="match status" value="1"/>
</dbReference>
<proteinExistence type="predicted"/>
<dbReference type="Pfam" id="PF00378">
    <property type="entry name" value="ECH_1"/>
    <property type="match status" value="1"/>
</dbReference>
<organism evidence="4 5">
    <name type="scientific">Saccoglossus kowalevskii</name>
    <name type="common">Acorn worm</name>
    <dbReference type="NCBI Taxonomy" id="10224"/>
    <lineage>
        <taxon>Eukaryota</taxon>
        <taxon>Metazoa</taxon>
        <taxon>Hemichordata</taxon>
        <taxon>Enteropneusta</taxon>
        <taxon>Harrimaniidae</taxon>
        <taxon>Saccoglossus</taxon>
    </lineage>
</organism>
<keyword evidence="3" id="KW-0413">Isomerase</keyword>
<keyword evidence="2" id="KW-0576">Peroxisome</keyword>
<accession>A0ABM0M8H6</accession>
<dbReference type="InterPro" id="IPR001753">
    <property type="entry name" value="Enoyl-CoA_hydra/iso"/>
</dbReference>